<dbReference type="InterPro" id="IPR019775">
    <property type="entry name" value="WD40_repeat_CS"/>
</dbReference>
<dbReference type="PANTHER" id="PTHR46170">
    <property type="entry name" value="GATOR COMPLEX PROTEIN WDR59"/>
    <property type="match status" value="1"/>
</dbReference>
<name>A0A8H6ZHJ5_PLEOS</name>
<evidence type="ECO:0000256" key="4">
    <source>
        <dbReference type="SAM" id="MobiDB-lite"/>
    </source>
</evidence>
<evidence type="ECO:0000256" key="3">
    <source>
        <dbReference type="PROSITE-ProRule" id="PRU00221"/>
    </source>
</evidence>
<proteinExistence type="predicted"/>
<dbReference type="PROSITE" id="PS50082">
    <property type="entry name" value="WD_REPEATS_2"/>
    <property type="match status" value="1"/>
</dbReference>
<keyword evidence="2" id="KW-0677">Repeat</keyword>
<dbReference type="GO" id="GO:0035859">
    <property type="term" value="C:Seh1-associated complex"/>
    <property type="evidence" value="ECO:0007669"/>
    <property type="project" value="TreeGrafter"/>
</dbReference>
<feature type="region of interest" description="Disordered" evidence="4">
    <location>
        <begin position="600"/>
        <end position="638"/>
    </location>
</feature>
<feature type="region of interest" description="Disordered" evidence="4">
    <location>
        <begin position="869"/>
        <end position="888"/>
    </location>
</feature>
<feature type="compositionally biased region" description="Polar residues" evidence="4">
    <location>
        <begin position="600"/>
        <end position="609"/>
    </location>
</feature>
<dbReference type="InterPro" id="IPR036322">
    <property type="entry name" value="WD40_repeat_dom_sf"/>
</dbReference>
<accession>A0A8H6ZHJ5</accession>
<dbReference type="OrthoDB" id="311712at2759"/>
<evidence type="ECO:0000256" key="2">
    <source>
        <dbReference type="ARBA" id="ARBA00022737"/>
    </source>
</evidence>
<dbReference type="EMBL" id="JACETU010000010">
    <property type="protein sequence ID" value="KAF7419320.1"/>
    <property type="molecule type" value="Genomic_DNA"/>
</dbReference>
<dbReference type="GO" id="GO:0005774">
    <property type="term" value="C:vacuolar membrane"/>
    <property type="evidence" value="ECO:0007669"/>
    <property type="project" value="TreeGrafter"/>
</dbReference>
<feature type="region of interest" description="Disordered" evidence="4">
    <location>
        <begin position="653"/>
        <end position="759"/>
    </location>
</feature>
<dbReference type="GeneID" id="59371748"/>
<feature type="region of interest" description="Disordered" evidence="4">
    <location>
        <begin position="1224"/>
        <end position="1314"/>
    </location>
</feature>
<dbReference type="GO" id="GO:0034198">
    <property type="term" value="P:cellular response to amino acid starvation"/>
    <property type="evidence" value="ECO:0007669"/>
    <property type="project" value="TreeGrafter"/>
</dbReference>
<feature type="compositionally biased region" description="Polar residues" evidence="4">
    <location>
        <begin position="1278"/>
        <end position="1290"/>
    </location>
</feature>
<dbReference type="PROSITE" id="PS50294">
    <property type="entry name" value="WD_REPEATS_REGION"/>
    <property type="match status" value="1"/>
</dbReference>
<dbReference type="SUPFAM" id="SSF50978">
    <property type="entry name" value="WD40 repeat-like"/>
    <property type="match status" value="1"/>
</dbReference>
<dbReference type="RefSeq" id="XP_036626174.1">
    <property type="nucleotide sequence ID" value="XM_036771553.1"/>
</dbReference>
<evidence type="ECO:0000313" key="5">
    <source>
        <dbReference type="EMBL" id="KAF7419320.1"/>
    </source>
</evidence>
<dbReference type="PANTHER" id="PTHR46170:SF1">
    <property type="entry name" value="GATOR COMPLEX PROTEIN WDR59"/>
    <property type="match status" value="1"/>
</dbReference>
<feature type="compositionally biased region" description="Polar residues" evidence="4">
    <location>
        <begin position="1"/>
        <end position="13"/>
    </location>
</feature>
<sequence length="1478" mass="162532">MPATSHPQRSPRSSHIHRDPTFTLSPAIPLPTSPPITSLLSARRPSFTAALPTTGIQRDDAEIERKTNVPVPSGIATSMPSAPSSPEDGGNFRRSLQIDMKGLVGDAVGNMSISPASRDVVLAARRGLFIIDLEAPLEVPRFLPQGGTWDVADVQWNPHPSRAEYIVSTSSEKLLIWNLRIVGKTSIEHILHSHYRAITDINWHTTECDTVASTGIDSWIWTWDLREPRKPIFVGLSAFNESGTQVKWNRQDSNILASSHANEVLIWDRRKGSLPMVSIRAHDSKIYGIDWSHSIRNEIVTCSLDHTIKVWDVNASPATTSSFRDLHSPSLGSSLQSFTLYPTDVDVGVLSSTASSNGINGTGSSRYTPMAPKTTIRTVYPVWRARNLPFAQGVLSLAQRGETALEMYRTDSSFPGAGSKEKTPTNVHTTSHVPVEVFEGHKDVVKEFVWRKGGQEATEYQLITWSKDRTLRFWPMDQETMQKVGHIYSPPRGRARYPTVNDQNISFRNPPEGTEYHPALSAPIGHRSILAEVRAAPPRMRRGDLGHYNIHTSAQSINPVLQPHVGSAHRASLHEHFAAARGSNGNTALLSTPDVGDYVSASTNDSNLETTGSGSGPIGVPPGTIRRSGTMSKGGLGGRSVARMDALSWLQNVRVGPGSQQHRSSSSGPGSSSTRSSTGQESNPPSRLGSRSRPASGSDRRNTSSRQTSDTYDDNENGGFIEEKSKDLEKEKGRSRRSSSLSRTGTDDKKEESSQSLQDEITSVLNRLSSSKIKLEKHDLTKKRTCTLGLHGPWGEPSSVFIRVTFTFPKDYPSALHPEGTPTIEVERNPLISNRTRALILRRLKVIRERRRPCLEPCLRYLAFGTEEQNIHPPPMDSESSDDDEHLTRKSRDLTVALLRNNKNLAEPRTSQGTFGPNGELVCFFRAPPRIFRSVNHDLSTSPSKPSVQETADANGLHLYQSPSLLADAIRHLGMAASDPSTRSLGIKRIEGAGGGDILRIMTNLLTVSHNNKHFFDSKPQGDIPKNYHPQAPARRSTIYIARTNDIAGPDRKVATGYAFSGDSLASVCDRNAQVAKEYGRYDHQRIFQILRSVLSTLSRTSSTSVNHRVLMQLYAELAKEKDIQMLAMLAVLLLQAGEYTETDNDKGKQKSKSLARSPLSPLITSLTSFDYFSLARSINSGNSPALLPWPRVASPSVQTTPTQTRSSWSSIFNAGTMRQLMSGSHDTLKENSPPQPGTPTVNSSEGGIPVPSLNRPPRTPDPPRRITRHDSIVRSPSAISKSWNESLSATKPGAGTPSPPYPSSKVHPKRSSGEKRLIFTPEPNANIPTVNPLQEPRFVGQLLTHIHVYAELLFAWQLYHRRLELLKCVRSSIRDKARQEFNSVVPGVGPKSSKMAIPARLVVSHRRCLSVPYVGCLSKVYLKAASTAYMSVISGVGRHTTKLLARLAVAATVLTQDLRIKPYRRTSHSIIVVFNTL</sequence>
<feature type="compositionally biased region" description="Basic and acidic residues" evidence="4">
    <location>
        <begin position="57"/>
        <end position="67"/>
    </location>
</feature>
<feature type="compositionally biased region" description="Low complexity" evidence="4">
    <location>
        <begin position="656"/>
        <end position="679"/>
    </location>
</feature>
<protein>
    <submittedName>
        <fullName evidence="5">Uncharacterized protein</fullName>
    </submittedName>
</protein>
<evidence type="ECO:0000256" key="1">
    <source>
        <dbReference type="ARBA" id="ARBA00022574"/>
    </source>
</evidence>
<dbReference type="InterPro" id="IPR001680">
    <property type="entry name" value="WD40_rpt"/>
</dbReference>
<organism evidence="5 6">
    <name type="scientific">Pleurotus ostreatus</name>
    <name type="common">Oyster mushroom</name>
    <name type="synonym">White-rot fungus</name>
    <dbReference type="NCBI Taxonomy" id="5322"/>
    <lineage>
        <taxon>Eukaryota</taxon>
        <taxon>Fungi</taxon>
        <taxon>Dikarya</taxon>
        <taxon>Basidiomycota</taxon>
        <taxon>Agaricomycotina</taxon>
        <taxon>Agaricomycetes</taxon>
        <taxon>Agaricomycetidae</taxon>
        <taxon>Agaricales</taxon>
        <taxon>Pleurotineae</taxon>
        <taxon>Pleurotaceae</taxon>
        <taxon>Pleurotus</taxon>
    </lineage>
</organism>
<feature type="compositionally biased region" description="Polar residues" evidence="4">
    <location>
        <begin position="75"/>
        <end position="84"/>
    </location>
</feature>
<feature type="region of interest" description="Disordered" evidence="4">
    <location>
        <begin position="1"/>
        <end position="92"/>
    </location>
</feature>
<dbReference type="SMART" id="SM00320">
    <property type="entry name" value="WD40"/>
    <property type="match status" value="5"/>
</dbReference>
<evidence type="ECO:0000313" key="6">
    <source>
        <dbReference type="Proteomes" id="UP000623687"/>
    </source>
</evidence>
<dbReference type="InterPro" id="IPR015943">
    <property type="entry name" value="WD40/YVTN_repeat-like_dom_sf"/>
</dbReference>
<feature type="region of interest" description="Disordered" evidence="4">
    <location>
        <begin position="1186"/>
        <end position="1209"/>
    </location>
</feature>
<keyword evidence="6" id="KW-1185">Reference proteome</keyword>
<dbReference type="InterPro" id="IPR049567">
    <property type="entry name" value="WDR59-like"/>
</dbReference>
<dbReference type="Proteomes" id="UP000623687">
    <property type="component" value="Unassembled WGS sequence"/>
</dbReference>
<feature type="compositionally biased region" description="Polar residues" evidence="4">
    <location>
        <begin position="1196"/>
        <end position="1209"/>
    </location>
</feature>
<dbReference type="GO" id="GO:0035591">
    <property type="term" value="F:signaling adaptor activity"/>
    <property type="evidence" value="ECO:0007669"/>
    <property type="project" value="TreeGrafter"/>
</dbReference>
<comment type="caution">
    <text evidence="5">The sequence shown here is derived from an EMBL/GenBank/DDBJ whole genome shotgun (WGS) entry which is preliminary data.</text>
</comment>
<dbReference type="GO" id="GO:1904263">
    <property type="term" value="P:positive regulation of TORC1 signaling"/>
    <property type="evidence" value="ECO:0007669"/>
    <property type="project" value="TreeGrafter"/>
</dbReference>
<dbReference type="PROSITE" id="PS00678">
    <property type="entry name" value="WD_REPEATS_1"/>
    <property type="match status" value="2"/>
</dbReference>
<dbReference type="VEuPathDB" id="FungiDB:PC9H_001907"/>
<dbReference type="Gene3D" id="2.130.10.10">
    <property type="entry name" value="YVTN repeat-like/Quinoprotein amine dehydrogenase"/>
    <property type="match status" value="1"/>
</dbReference>
<feature type="compositionally biased region" description="Basic and acidic residues" evidence="4">
    <location>
        <begin position="721"/>
        <end position="732"/>
    </location>
</feature>
<gene>
    <name evidence="5" type="ORF">PC9H_001907</name>
</gene>
<reference evidence="5" key="1">
    <citation type="submission" date="2019-07" db="EMBL/GenBank/DDBJ databases">
        <authorList>
            <person name="Palmer J.M."/>
        </authorList>
    </citation>
    <scope>NUCLEOTIDE SEQUENCE</scope>
    <source>
        <strain evidence="5">PC9</strain>
    </source>
</reference>
<keyword evidence="1 3" id="KW-0853">WD repeat</keyword>
<feature type="repeat" description="WD" evidence="3">
    <location>
        <begin position="279"/>
        <end position="321"/>
    </location>
</feature>
<feature type="compositionally biased region" description="Basic and acidic residues" evidence="4">
    <location>
        <begin position="1262"/>
        <end position="1273"/>
    </location>
</feature>